<accession>A0AAV5LFH5</accession>
<evidence type="ECO:0000313" key="2">
    <source>
        <dbReference type="Proteomes" id="UP001054252"/>
    </source>
</evidence>
<name>A0AAV5LFH5_9ROSI</name>
<evidence type="ECO:0000313" key="1">
    <source>
        <dbReference type="EMBL" id="GKV35793.1"/>
    </source>
</evidence>
<dbReference type="AlphaFoldDB" id="A0AAV5LFH5"/>
<sequence>MKQSFSLTKFPRFPAILASGPGERQVWGCHTSGGLCPVIFRIQMKPSSKA</sequence>
<organism evidence="1 2">
    <name type="scientific">Rubroshorea leprosula</name>
    <dbReference type="NCBI Taxonomy" id="152421"/>
    <lineage>
        <taxon>Eukaryota</taxon>
        <taxon>Viridiplantae</taxon>
        <taxon>Streptophyta</taxon>
        <taxon>Embryophyta</taxon>
        <taxon>Tracheophyta</taxon>
        <taxon>Spermatophyta</taxon>
        <taxon>Magnoliopsida</taxon>
        <taxon>eudicotyledons</taxon>
        <taxon>Gunneridae</taxon>
        <taxon>Pentapetalae</taxon>
        <taxon>rosids</taxon>
        <taxon>malvids</taxon>
        <taxon>Malvales</taxon>
        <taxon>Dipterocarpaceae</taxon>
        <taxon>Rubroshorea</taxon>
    </lineage>
</organism>
<dbReference type="Proteomes" id="UP001054252">
    <property type="component" value="Unassembled WGS sequence"/>
</dbReference>
<protein>
    <submittedName>
        <fullName evidence="1">Uncharacterized protein</fullName>
    </submittedName>
</protein>
<dbReference type="EMBL" id="BPVZ01000113">
    <property type="protein sequence ID" value="GKV35793.1"/>
    <property type="molecule type" value="Genomic_DNA"/>
</dbReference>
<proteinExistence type="predicted"/>
<gene>
    <name evidence="1" type="ORF">SLEP1_g44010</name>
</gene>
<reference evidence="1 2" key="1">
    <citation type="journal article" date="2021" name="Commun. Biol.">
        <title>The genome of Shorea leprosula (Dipterocarpaceae) highlights the ecological relevance of drought in aseasonal tropical rainforests.</title>
        <authorList>
            <person name="Ng K.K.S."/>
            <person name="Kobayashi M.J."/>
            <person name="Fawcett J.A."/>
            <person name="Hatakeyama M."/>
            <person name="Paape T."/>
            <person name="Ng C.H."/>
            <person name="Ang C.C."/>
            <person name="Tnah L.H."/>
            <person name="Lee C.T."/>
            <person name="Nishiyama T."/>
            <person name="Sese J."/>
            <person name="O'Brien M.J."/>
            <person name="Copetti D."/>
            <person name="Mohd Noor M.I."/>
            <person name="Ong R.C."/>
            <person name="Putra M."/>
            <person name="Sireger I.Z."/>
            <person name="Indrioko S."/>
            <person name="Kosugi Y."/>
            <person name="Izuno A."/>
            <person name="Isagi Y."/>
            <person name="Lee S.L."/>
            <person name="Shimizu K.K."/>
        </authorList>
    </citation>
    <scope>NUCLEOTIDE SEQUENCE [LARGE SCALE GENOMIC DNA]</scope>
    <source>
        <strain evidence="1">214</strain>
    </source>
</reference>
<keyword evidence="2" id="KW-1185">Reference proteome</keyword>
<comment type="caution">
    <text evidence="1">The sequence shown here is derived from an EMBL/GenBank/DDBJ whole genome shotgun (WGS) entry which is preliminary data.</text>
</comment>